<dbReference type="NCBIfam" id="NF041495">
    <property type="entry name" value="MobB_relaxase"/>
    <property type="match status" value="1"/>
</dbReference>
<gene>
    <name evidence="1" type="ORF">GRFL_0892</name>
</gene>
<dbReference type="STRING" id="1229726.GRFL_0892"/>
<dbReference type="OrthoDB" id="1404627at2"/>
<proteinExistence type="predicted"/>
<accession>A0A1L7I1Y6</accession>
<dbReference type="InterPro" id="IPR048098">
    <property type="entry name" value="MobB"/>
</dbReference>
<dbReference type="Pfam" id="PF18976">
    <property type="entry name" value="DUF5712"/>
    <property type="match status" value="1"/>
</dbReference>
<evidence type="ECO:0000313" key="2">
    <source>
        <dbReference type="Proteomes" id="UP000186230"/>
    </source>
</evidence>
<sequence>MYITISPQKIGGAFPKSCSGFVQYLEKENEGKNHTDLEYFFNQTHDQISAETVVREIDGNTAKLKNSEPKFYSITLNPSQNELKHLQSPDQLKEYTREVMKKYAECFNRQIEGRKVQVDDLKYFAKLETVRTYKGHDWKIKENQPYATRILELKNEMRRISHGESTGNLKVLQREMDQLEGAAPHQLNGKRIVQGTLKEGNQQHIHIIISRKDASNRYSLSPGSTYKASQVTMNGKIVHRGFDRDRFFQEAEKVFDKQFGYHRNFGDSYHSRKLWRQNPKSFLQQLSKLPTPEKKLAFSLMRASGFPNLPSIPTSKVQVALKTFKLLKRGLEISGKSSGIGI</sequence>
<dbReference type="EMBL" id="CP016359">
    <property type="protein sequence ID" value="APU67616.1"/>
    <property type="molecule type" value="Genomic_DNA"/>
</dbReference>
<name>A0A1L7I1Y6_9FLAO</name>
<keyword evidence="2" id="KW-1185">Reference proteome</keyword>
<dbReference type="KEGG" id="gfl:GRFL_0892"/>
<evidence type="ECO:0000313" key="1">
    <source>
        <dbReference type="EMBL" id="APU67616.1"/>
    </source>
</evidence>
<dbReference type="InterPro" id="IPR043766">
    <property type="entry name" value="BfmA-like"/>
</dbReference>
<dbReference type="AlphaFoldDB" id="A0A1L7I1Y6"/>
<organism evidence="1 2">
    <name type="scientific">Christiangramia flava JLT2011</name>
    <dbReference type="NCBI Taxonomy" id="1229726"/>
    <lineage>
        <taxon>Bacteria</taxon>
        <taxon>Pseudomonadati</taxon>
        <taxon>Bacteroidota</taxon>
        <taxon>Flavobacteriia</taxon>
        <taxon>Flavobacteriales</taxon>
        <taxon>Flavobacteriaceae</taxon>
        <taxon>Christiangramia</taxon>
    </lineage>
</organism>
<dbReference type="RefSeq" id="WP_083643478.1">
    <property type="nucleotide sequence ID" value="NZ_AMRU01000018.1"/>
</dbReference>
<reference evidence="1 2" key="1">
    <citation type="submission" date="2016-07" db="EMBL/GenBank/DDBJ databases">
        <title>Multi-omics approach to identify versatile polysaccharide utilization systems of a marine flavobacterium Gramella flava.</title>
        <authorList>
            <person name="Tang K."/>
        </authorList>
    </citation>
    <scope>NUCLEOTIDE SEQUENCE [LARGE SCALE GENOMIC DNA]</scope>
    <source>
        <strain evidence="1 2">JLT2011</strain>
    </source>
</reference>
<dbReference type="Proteomes" id="UP000186230">
    <property type="component" value="Chromosome"/>
</dbReference>
<protein>
    <submittedName>
        <fullName evidence="1">Mobilization protein B</fullName>
    </submittedName>
</protein>